<evidence type="ECO:0000259" key="4">
    <source>
        <dbReference type="Pfam" id="PF08245"/>
    </source>
</evidence>
<dbReference type="GO" id="GO:0008360">
    <property type="term" value="P:regulation of cell shape"/>
    <property type="evidence" value="ECO:0007669"/>
    <property type="project" value="InterPro"/>
</dbReference>
<gene>
    <name evidence="5" type="ORF">METZ01_LOCUS159523</name>
</gene>
<reference evidence="5" key="1">
    <citation type="submission" date="2018-05" db="EMBL/GenBank/DDBJ databases">
        <authorList>
            <person name="Lanie J.A."/>
            <person name="Ng W.-L."/>
            <person name="Kazmierczak K.M."/>
            <person name="Andrzejewski T.M."/>
            <person name="Davidsen T.M."/>
            <person name="Wayne K.J."/>
            <person name="Tettelin H."/>
            <person name="Glass J.I."/>
            <person name="Rusch D."/>
            <person name="Podicherti R."/>
            <person name="Tsui H.-C.T."/>
            <person name="Winkler M.E."/>
        </authorList>
    </citation>
    <scope>NUCLEOTIDE SEQUENCE</scope>
</reference>
<organism evidence="5">
    <name type="scientific">marine metagenome</name>
    <dbReference type="NCBI Taxonomy" id="408172"/>
    <lineage>
        <taxon>unclassified sequences</taxon>
        <taxon>metagenomes</taxon>
        <taxon>ecological metagenomes</taxon>
    </lineage>
</organism>
<evidence type="ECO:0000259" key="3">
    <source>
        <dbReference type="Pfam" id="PF02875"/>
    </source>
</evidence>
<evidence type="ECO:0000256" key="1">
    <source>
        <dbReference type="ARBA" id="ARBA00005898"/>
    </source>
</evidence>
<dbReference type="InterPro" id="IPR036565">
    <property type="entry name" value="Mur-like_cat_sf"/>
</dbReference>
<dbReference type="NCBIfam" id="TIGR01085">
    <property type="entry name" value="murE"/>
    <property type="match status" value="1"/>
</dbReference>
<dbReference type="SUPFAM" id="SSF53244">
    <property type="entry name" value="MurD-like peptide ligases, peptide-binding domain"/>
    <property type="match status" value="1"/>
</dbReference>
<feature type="domain" description="Mur ligase C-terminal" evidence="3">
    <location>
        <begin position="329"/>
        <end position="456"/>
    </location>
</feature>
<accession>A0A382AYY0</accession>
<dbReference type="InterPro" id="IPR004101">
    <property type="entry name" value="Mur_ligase_C"/>
</dbReference>
<dbReference type="Gene3D" id="3.40.1190.10">
    <property type="entry name" value="Mur-like, catalytic domain"/>
    <property type="match status" value="1"/>
</dbReference>
<dbReference type="InterPro" id="IPR000713">
    <property type="entry name" value="Mur_ligase_N"/>
</dbReference>
<dbReference type="InterPro" id="IPR036615">
    <property type="entry name" value="Mur_ligase_C_dom_sf"/>
</dbReference>
<dbReference type="HAMAP" id="MF_00208">
    <property type="entry name" value="MurE"/>
    <property type="match status" value="1"/>
</dbReference>
<dbReference type="Gene3D" id="3.40.1390.10">
    <property type="entry name" value="MurE/MurF, N-terminal domain"/>
    <property type="match status" value="1"/>
</dbReference>
<dbReference type="Gene3D" id="3.90.190.20">
    <property type="entry name" value="Mur ligase, C-terminal domain"/>
    <property type="match status" value="1"/>
</dbReference>
<protein>
    <recommendedName>
        <fullName evidence="6">Mur ligase central domain-containing protein</fullName>
    </recommendedName>
</protein>
<dbReference type="GO" id="GO:0051301">
    <property type="term" value="P:cell division"/>
    <property type="evidence" value="ECO:0007669"/>
    <property type="project" value="InterPro"/>
</dbReference>
<dbReference type="GO" id="GO:0005524">
    <property type="term" value="F:ATP binding"/>
    <property type="evidence" value="ECO:0007669"/>
    <property type="project" value="InterPro"/>
</dbReference>
<evidence type="ECO:0008006" key="6">
    <source>
        <dbReference type="Google" id="ProtNLM"/>
    </source>
</evidence>
<sequence length="480" mass="53290">MKLERLIKNLSIDTTSLPSINVDNICTYSPEVNQGSLFVAIKGFTTDGHDYIQQAVNNGASAIISDRHISNAVSIPNIRVGNTRAALSKIASTFYNNPSKDLNIIGITGTNGKTTTASILYSIFKANGFKCAQLGTLGTIADGFKTTKTLTTLDPVSLHRTFREFIKMDISHVIMEVSSHALDQFRVADVEFNVGVFTNLSNEHLDYHKNMEDYFEAKSKLFQMLKPSNTAVINCDDKMGLEIAKNSKAKIVSVSKQSNADIYLTNLISCFDGVEFVLNYGNKKIPITSSLVGEYNVENILCAVSVALSLNIEPDIIQKGVSECDIIPGRMEIIKLKNKSTIIVDYAHTPDAYKKVLHTIKRMKPEDSKLNVLFGCGGDRDHEKRPEMGKIVEDYSDIMWIVPDNPRTENIIDINNQIIKDLKENSFQLFEDRGKALKMAIKSLSSGDILVVLGKGREDYQEINGKKINYSDIEIIQGLV</sequence>
<dbReference type="SUPFAM" id="SSF53623">
    <property type="entry name" value="MurD-like peptide ligases, catalytic domain"/>
    <property type="match status" value="1"/>
</dbReference>
<dbReference type="NCBIfam" id="NF001126">
    <property type="entry name" value="PRK00139.1-4"/>
    <property type="match status" value="1"/>
</dbReference>
<feature type="domain" description="Mur ligase central" evidence="4">
    <location>
        <begin position="107"/>
        <end position="307"/>
    </location>
</feature>
<comment type="similarity">
    <text evidence="1">Belongs to the MurCDEF family. MurE subfamily.</text>
</comment>
<proteinExistence type="inferred from homology"/>
<name>A0A382AYY0_9ZZZZ</name>
<dbReference type="InterPro" id="IPR035911">
    <property type="entry name" value="MurE/MurF_N"/>
</dbReference>
<dbReference type="InterPro" id="IPR013221">
    <property type="entry name" value="Mur_ligase_cen"/>
</dbReference>
<dbReference type="PANTHER" id="PTHR23135">
    <property type="entry name" value="MUR LIGASE FAMILY MEMBER"/>
    <property type="match status" value="1"/>
</dbReference>
<dbReference type="SUPFAM" id="SSF63418">
    <property type="entry name" value="MurE/MurF N-terminal domain"/>
    <property type="match status" value="1"/>
</dbReference>
<feature type="domain" description="Mur ligase N-terminal catalytic" evidence="2">
    <location>
        <begin position="24"/>
        <end position="95"/>
    </location>
</feature>
<dbReference type="InterPro" id="IPR005761">
    <property type="entry name" value="UDP-N-AcMur-Glu-dNH2Pim_ligase"/>
</dbReference>
<dbReference type="Pfam" id="PF02875">
    <property type="entry name" value="Mur_ligase_C"/>
    <property type="match status" value="1"/>
</dbReference>
<dbReference type="GO" id="GO:0005737">
    <property type="term" value="C:cytoplasm"/>
    <property type="evidence" value="ECO:0007669"/>
    <property type="project" value="InterPro"/>
</dbReference>
<dbReference type="Pfam" id="PF08245">
    <property type="entry name" value="Mur_ligase_M"/>
    <property type="match status" value="1"/>
</dbReference>
<evidence type="ECO:0000259" key="2">
    <source>
        <dbReference type="Pfam" id="PF01225"/>
    </source>
</evidence>
<dbReference type="EMBL" id="UINC01027430">
    <property type="protein sequence ID" value="SVB06669.1"/>
    <property type="molecule type" value="Genomic_DNA"/>
</dbReference>
<dbReference type="GO" id="GO:0016881">
    <property type="term" value="F:acid-amino acid ligase activity"/>
    <property type="evidence" value="ECO:0007669"/>
    <property type="project" value="InterPro"/>
</dbReference>
<dbReference type="PANTHER" id="PTHR23135:SF4">
    <property type="entry name" value="UDP-N-ACETYLMURAMOYL-L-ALANYL-D-GLUTAMATE--2,6-DIAMINOPIMELATE LIGASE MURE HOMOLOG, CHLOROPLASTIC"/>
    <property type="match status" value="1"/>
</dbReference>
<dbReference type="Pfam" id="PF01225">
    <property type="entry name" value="Mur_ligase"/>
    <property type="match status" value="1"/>
</dbReference>
<dbReference type="AlphaFoldDB" id="A0A382AYY0"/>
<evidence type="ECO:0000313" key="5">
    <source>
        <dbReference type="EMBL" id="SVB06669.1"/>
    </source>
</evidence>